<dbReference type="SUPFAM" id="SSF63817">
    <property type="entry name" value="Sortase"/>
    <property type="match status" value="1"/>
</dbReference>
<dbReference type="NCBIfam" id="TIGR01076">
    <property type="entry name" value="sortase_fam"/>
    <property type="match status" value="1"/>
</dbReference>
<evidence type="ECO:0000256" key="1">
    <source>
        <dbReference type="ARBA" id="ARBA00022801"/>
    </source>
</evidence>
<gene>
    <name evidence="3" type="ORF">COX53_03180</name>
</gene>
<sequence>MNYFKPYRYEKRLKANPPAGGQKSKKLMHSIASVLILFGMFILIVKIVKPYARSLALFPSQKPLFSPVLGYKTGADSSFSFEELKGYAKMPAIKNENVPEKFYLTIPKLKIYDAVVKTNDTSLKPDTMLGHYAGTALPGESYNSFIYGHAVFEEYFDPLDYKKIFSTLPQLSAGDMFYIKYLNKTYKYIVTMKKTLEPKDVNPYENFYPNKPNNSTVSLMTCVPPGRKDFRLIVVGSLVE</sequence>
<comment type="caution">
    <text evidence="3">The sequence shown here is derived from an EMBL/GenBank/DDBJ whole genome shotgun (WGS) entry which is preliminary data.</text>
</comment>
<protein>
    <recommendedName>
        <fullName evidence="5">Sortase</fullName>
    </recommendedName>
</protein>
<dbReference type="Pfam" id="PF04203">
    <property type="entry name" value="Sortase"/>
    <property type="match status" value="1"/>
</dbReference>
<dbReference type="EMBL" id="PCQY01000036">
    <property type="protein sequence ID" value="PIP04333.1"/>
    <property type="molecule type" value="Genomic_DNA"/>
</dbReference>
<keyword evidence="2" id="KW-0812">Transmembrane</keyword>
<accession>A0A2G9XCX1</accession>
<feature type="transmembrane region" description="Helical" evidence="2">
    <location>
        <begin position="27"/>
        <end position="48"/>
    </location>
</feature>
<dbReference type="Gene3D" id="2.40.260.10">
    <property type="entry name" value="Sortase"/>
    <property type="match status" value="1"/>
</dbReference>
<evidence type="ECO:0000313" key="3">
    <source>
        <dbReference type="EMBL" id="PIP04333.1"/>
    </source>
</evidence>
<dbReference type="InterPro" id="IPR023365">
    <property type="entry name" value="Sortase_dom-sf"/>
</dbReference>
<proteinExistence type="predicted"/>
<dbReference type="GO" id="GO:0016787">
    <property type="term" value="F:hydrolase activity"/>
    <property type="evidence" value="ECO:0007669"/>
    <property type="project" value="UniProtKB-KW"/>
</dbReference>
<name>A0A2G9XCX1_UNCKA</name>
<keyword evidence="1" id="KW-0378">Hydrolase</keyword>
<evidence type="ECO:0000313" key="4">
    <source>
        <dbReference type="Proteomes" id="UP000231388"/>
    </source>
</evidence>
<evidence type="ECO:0008006" key="5">
    <source>
        <dbReference type="Google" id="ProtNLM"/>
    </source>
</evidence>
<keyword evidence="2" id="KW-0472">Membrane</keyword>
<evidence type="ECO:0000256" key="2">
    <source>
        <dbReference type="SAM" id="Phobius"/>
    </source>
</evidence>
<dbReference type="AlphaFoldDB" id="A0A2G9XCX1"/>
<dbReference type="Proteomes" id="UP000231388">
    <property type="component" value="Unassembled WGS sequence"/>
</dbReference>
<reference evidence="3 4" key="1">
    <citation type="submission" date="2017-09" db="EMBL/GenBank/DDBJ databases">
        <title>Depth-based differentiation of microbial function through sediment-hosted aquifers and enrichment of novel symbionts in the deep terrestrial subsurface.</title>
        <authorList>
            <person name="Probst A.J."/>
            <person name="Ladd B."/>
            <person name="Jarett J.K."/>
            <person name="Geller-Mcgrath D.E."/>
            <person name="Sieber C.M."/>
            <person name="Emerson J.B."/>
            <person name="Anantharaman K."/>
            <person name="Thomas B.C."/>
            <person name="Malmstrom R."/>
            <person name="Stieglmeier M."/>
            <person name="Klingl A."/>
            <person name="Woyke T."/>
            <person name="Ryan C.M."/>
            <person name="Banfield J.F."/>
        </authorList>
    </citation>
    <scope>NUCLEOTIDE SEQUENCE [LARGE SCALE GENOMIC DNA]</scope>
    <source>
        <strain evidence="3">CG23_combo_of_CG06-09_8_20_14_all_40_14</strain>
    </source>
</reference>
<dbReference type="InterPro" id="IPR005754">
    <property type="entry name" value="Sortase"/>
</dbReference>
<organism evidence="3 4">
    <name type="scientific">candidate division WWE3 bacterium CG23_combo_of_CG06-09_8_20_14_all_40_14</name>
    <dbReference type="NCBI Taxonomy" id="1975095"/>
    <lineage>
        <taxon>Bacteria</taxon>
        <taxon>Katanobacteria</taxon>
    </lineage>
</organism>
<keyword evidence="2" id="KW-1133">Transmembrane helix</keyword>